<dbReference type="SUPFAM" id="SSF52540">
    <property type="entry name" value="P-loop containing nucleoside triphosphate hydrolases"/>
    <property type="match status" value="1"/>
</dbReference>
<dbReference type="InterPro" id="IPR027417">
    <property type="entry name" value="P-loop_NTPase"/>
</dbReference>
<name>A0ABU9C827_9BURK</name>
<dbReference type="Proteomes" id="UP001379945">
    <property type="component" value="Unassembled WGS sequence"/>
</dbReference>
<dbReference type="GO" id="GO:0016787">
    <property type="term" value="F:hydrolase activity"/>
    <property type="evidence" value="ECO:0007669"/>
    <property type="project" value="UniProtKB-KW"/>
</dbReference>
<dbReference type="RefSeq" id="WP_341400359.1">
    <property type="nucleotide sequence ID" value="NZ_JBBUTI010000013.1"/>
</dbReference>
<dbReference type="InterPro" id="IPR050571">
    <property type="entry name" value="Class-IV_PLP-Dep_Aminotrnsfr"/>
</dbReference>
<protein>
    <submittedName>
        <fullName evidence="2">HAD family hydrolase</fullName>
    </submittedName>
</protein>
<comment type="similarity">
    <text evidence="1">Belongs to the class-IV pyridoxal-phosphate-dependent aminotransferase family.</text>
</comment>
<evidence type="ECO:0000256" key="1">
    <source>
        <dbReference type="ARBA" id="ARBA00009320"/>
    </source>
</evidence>
<organism evidence="2 3">
    <name type="scientific">Ideonella margarita</name>
    <dbReference type="NCBI Taxonomy" id="2984191"/>
    <lineage>
        <taxon>Bacteria</taxon>
        <taxon>Pseudomonadati</taxon>
        <taxon>Pseudomonadota</taxon>
        <taxon>Betaproteobacteria</taxon>
        <taxon>Burkholderiales</taxon>
        <taxon>Sphaerotilaceae</taxon>
        <taxon>Ideonella</taxon>
    </lineage>
</organism>
<evidence type="ECO:0000313" key="3">
    <source>
        <dbReference type="Proteomes" id="UP001379945"/>
    </source>
</evidence>
<reference evidence="2 3" key="1">
    <citation type="submission" date="2024-04" db="EMBL/GenBank/DDBJ databases">
        <title>Novel species of the genus Ideonella isolated from streams.</title>
        <authorList>
            <person name="Lu H."/>
        </authorList>
    </citation>
    <scope>NUCLEOTIDE SEQUENCE [LARGE SCALE GENOMIC DNA]</scope>
    <source>
        <strain evidence="2 3">LYT19W</strain>
    </source>
</reference>
<sequence>MSAPMTPPLRVAMWSGPRNISTAMMRAWENRGDCAVSDEPLYAAYLATTGLDHPGRDDVIAAGDTDWRSVVAALTQGPAPDGQPVWYQKHMTHHLLPGMDTEWVHGLRNVLLIRDPAQVVESYLKSRASIAPADIGLLQQVTLWQAITERSGVAPLVIDADDFLQAPGAYLQAVCAALEIPFTERMLAWPAGPRESDGIWAPHWYDAVWRSTGFEPWRQRQPQLTGHALSVAEACRPAYEQLHAVRLLIQ</sequence>
<keyword evidence="2" id="KW-0378">Hydrolase</keyword>
<evidence type="ECO:0000313" key="2">
    <source>
        <dbReference type="EMBL" id="MEK8048044.1"/>
    </source>
</evidence>
<comment type="caution">
    <text evidence="2">The sequence shown here is derived from an EMBL/GenBank/DDBJ whole genome shotgun (WGS) entry which is preliminary data.</text>
</comment>
<accession>A0ABU9C827</accession>
<dbReference type="Pfam" id="PF19798">
    <property type="entry name" value="Sulfotransfer_5"/>
    <property type="match status" value="1"/>
</dbReference>
<keyword evidence="3" id="KW-1185">Reference proteome</keyword>
<gene>
    <name evidence="2" type="ORF">AACH00_16915</name>
</gene>
<dbReference type="Gene3D" id="3.40.50.300">
    <property type="entry name" value="P-loop containing nucleotide triphosphate hydrolases"/>
    <property type="match status" value="1"/>
</dbReference>
<proteinExistence type="inferred from homology"/>
<dbReference type="EMBL" id="JBBUTI010000013">
    <property type="protein sequence ID" value="MEK8048044.1"/>
    <property type="molecule type" value="Genomic_DNA"/>
</dbReference>
<dbReference type="PANTHER" id="PTHR42743:SF11">
    <property type="entry name" value="AMINODEOXYCHORISMATE LYASE"/>
    <property type="match status" value="1"/>
</dbReference>
<dbReference type="PANTHER" id="PTHR42743">
    <property type="entry name" value="AMINO-ACID AMINOTRANSFERASE"/>
    <property type="match status" value="1"/>
</dbReference>